<feature type="domain" description="Nitroreductase" evidence="1">
    <location>
        <begin position="43"/>
        <end position="210"/>
    </location>
</feature>
<dbReference type="CDD" id="cd02142">
    <property type="entry name" value="McbC_SagB-like_oxidoreductase"/>
    <property type="match status" value="1"/>
</dbReference>
<dbReference type="InterPro" id="IPR052544">
    <property type="entry name" value="Bacteriocin_Proc_Enz"/>
</dbReference>
<dbReference type="GO" id="GO:0016491">
    <property type="term" value="F:oxidoreductase activity"/>
    <property type="evidence" value="ECO:0007669"/>
    <property type="project" value="InterPro"/>
</dbReference>
<organism evidence="2">
    <name type="scientific">termite gut metagenome</name>
    <dbReference type="NCBI Taxonomy" id="433724"/>
    <lineage>
        <taxon>unclassified sequences</taxon>
        <taxon>metagenomes</taxon>
        <taxon>organismal metagenomes</taxon>
    </lineage>
</organism>
<dbReference type="Pfam" id="PF00881">
    <property type="entry name" value="Nitroreductase"/>
    <property type="match status" value="1"/>
</dbReference>
<proteinExistence type="predicted"/>
<protein>
    <recommendedName>
        <fullName evidence="1">Nitroreductase domain-containing protein</fullName>
    </recommendedName>
</protein>
<dbReference type="InterPro" id="IPR000415">
    <property type="entry name" value="Nitroreductase-like"/>
</dbReference>
<dbReference type="Gene3D" id="3.40.109.10">
    <property type="entry name" value="NADH Oxidase"/>
    <property type="match status" value="1"/>
</dbReference>
<sequence>MKKVNVLVMFMMMSITTMYAADKVIKLSKPNTERSGALMKALSERKSTREYAATPLSNADLSDLLWAANGMNRPSENKRTAPSAMNRQEVDVYVVLPGGTYRYDAKAHKLDLISEGDYRSAVAGGQNFVENAPVSIVLVCELSRLGDAKATRTQLIGAMDAGIVSQNISLFCAAANLATVPRATMDTAKLKSGLKLNDTQMPMLNHPVGYFK</sequence>
<dbReference type="PANTHER" id="PTHR43745:SF2">
    <property type="entry name" value="NITROREDUCTASE MJ1384-RELATED"/>
    <property type="match status" value="1"/>
</dbReference>
<dbReference type="InterPro" id="IPR029479">
    <property type="entry name" value="Nitroreductase"/>
</dbReference>
<dbReference type="AlphaFoldDB" id="A0A5J4RS67"/>
<evidence type="ECO:0000313" key="2">
    <source>
        <dbReference type="EMBL" id="KAA6336458.1"/>
    </source>
</evidence>
<accession>A0A5J4RS67</accession>
<comment type="caution">
    <text evidence="2">The sequence shown here is derived from an EMBL/GenBank/DDBJ whole genome shotgun (WGS) entry which is preliminary data.</text>
</comment>
<gene>
    <name evidence="2" type="ORF">EZS27_015387</name>
</gene>
<dbReference type="PANTHER" id="PTHR43745">
    <property type="entry name" value="NITROREDUCTASE MJ1384-RELATED"/>
    <property type="match status" value="1"/>
</dbReference>
<reference evidence="2" key="1">
    <citation type="submission" date="2019-03" db="EMBL/GenBank/DDBJ databases">
        <title>Single cell metagenomics reveals metabolic interactions within the superorganism composed of flagellate Streblomastix strix and complex community of Bacteroidetes bacteria on its surface.</title>
        <authorList>
            <person name="Treitli S.C."/>
            <person name="Kolisko M."/>
            <person name="Husnik F."/>
            <person name="Keeling P."/>
            <person name="Hampl V."/>
        </authorList>
    </citation>
    <scope>NUCLEOTIDE SEQUENCE</scope>
    <source>
        <strain evidence="2">STM</strain>
    </source>
</reference>
<dbReference type="EMBL" id="SNRY01000790">
    <property type="protein sequence ID" value="KAA6336458.1"/>
    <property type="molecule type" value="Genomic_DNA"/>
</dbReference>
<name>A0A5J4RS67_9ZZZZ</name>
<evidence type="ECO:0000259" key="1">
    <source>
        <dbReference type="Pfam" id="PF00881"/>
    </source>
</evidence>
<dbReference type="SUPFAM" id="SSF55469">
    <property type="entry name" value="FMN-dependent nitroreductase-like"/>
    <property type="match status" value="1"/>
</dbReference>